<dbReference type="InterPro" id="IPR006037">
    <property type="entry name" value="RCK_C"/>
</dbReference>
<accession>A0A7W9SMF1</accession>
<keyword evidence="4" id="KW-0630">Potassium</keyword>
<dbReference type="InterPro" id="IPR050721">
    <property type="entry name" value="Trk_Ktr_HKT_K-transport"/>
</dbReference>
<dbReference type="RefSeq" id="WP_184192650.1">
    <property type="nucleotide sequence ID" value="NZ_JACHGW010000001.1"/>
</dbReference>
<reference evidence="9 10" key="1">
    <citation type="submission" date="2020-08" db="EMBL/GenBank/DDBJ databases">
        <title>Genomic Encyclopedia of Type Strains, Phase IV (KMG-IV): sequencing the most valuable type-strain genomes for metagenomic binning, comparative biology and taxonomic classification.</title>
        <authorList>
            <person name="Goeker M."/>
        </authorList>
    </citation>
    <scope>NUCLEOTIDE SEQUENCE [LARGE SCALE GENOMIC DNA]</scope>
    <source>
        <strain evidence="9 10">DSM 23562</strain>
    </source>
</reference>
<dbReference type="Gene3D" id="3.30.70.1450">
    <property type="entry name" value="Regulator of K+ conductance, C-terminal domain"/>
    <property type="match status" value="1"/>
</dbReference>
<evidence type="ECO:0000256" key="1">
    <source>
        <dbReference type="ARBA" id="ARBA00017378"/>
    </source>
</evidence>
<keyword evidence="10" id="KW-1185">Reference proteome</keyword>
<dbReference type="PANTHER" id="PTHR43833">
    <property type="entry name" value="POTASSIUM CHANNEL PROTEIN 2-RELATED-RELATED"/>
    <property type="match status" value="1"/>
</dbReference>
<keyword evidence="5" id="KW-0520">NAD</keyword>
<evidence type="ECO:0000256" key="5">
    <source>
        <dbReference type="ARBA" id="ARBA00023027"/>
    </source>
</evidence>
<dbReference type="InterPro" id="IPR006036">
    <property type="entry name" value="K_uptake_TrkA"/>
</dbReference>
<dbReference type="PRINTS" id="PR00335">
    <property type="entry name" value="KUPTAKETRKA"/>
</dbReference>
<evidence type="ECO:0000313" key="9">
    <source>
        <dbReference type="EMBL" id="MBB6049030.1"/>
    </source>
</evidence>
<organism evidence="9 10">
    <name type="scientific">Armatimonas rosea</name>
    <dbReference type="NCBI Taxonomy" id="685828"/>
    <lineage>
        <taxon>Bacteria</taxon>
        <taxon>Bacillati</taxon>
        <taxon>Armatimonadota</taxon>
        <taxon>Armatimonadia</taxon>
        <taxon>Armatimonadales</taxon>
        <taxon>Armatimonadaceae</taxon>
        <taxon>Armatimonas</taxon>
    </lineage>
</organism>
<keyword evidence="6" id="KW-0406">Ion transport</keyword>
<evidence type="ECO:0000313" key="10">
    <source>
        <dbReference type="Proteomes" id="UP000520814"/>
    </source>
</evidence>
<evidence type="ECO:0000256" key="6">
    <source>
        <dbReference type="ARBA" id="ARBA00023065"/>
    </source>
</evidence>
<proteinExistence type="predicted"/>
<dbReference type="InterPro" id="IPR003148">
    <property type="entry name" value="RCK_N"/>
</dbReference>
<sequence length="218" mass="23329">MYVIVIGGGNVGYYLTKDLVAAGHEVLLLEKDRARAQRLAEDLGEVVQQGDGCEARIMAEMGFARADVIVAATGEDEDNLIVCQMAKQRFGITRTISRVNSPANEALFAQLGIDTTVSATRLIFNLIEQEIEVDHLIPVAALARGHLEIVSIELSEQSPVVGRAIGEISLPGEAHIIAILRGDKGLLPSPNAILQTGDTVLTLVQQDQEPALHGVFSA</sequence>
<keyword evidence="3" id="KW-0633">Potassium transport</keyword>
<dbReference type="InterPro" id="IPR036721">
    <property type="entry name" value="RCK_C_sf"/>
</dbReference>
<evidence type="ECO:0000256" key="4">
    <source>
        <dbReference type="ARBA" id="ARBA00022958"/>
    </source>
</evidence>
<evidence type="ECO:0000256" key="2">
    <source>
        <dbReference type="ARBA" id="ARBA00022448"/>
    </source>
</evidence>
<dbReference type="PROSITE" id="PS51201">
    <property type="entry name" value="RCK_N"/>
    <property type="match status" value="1"/>
</dbReference>
<dbReference type="Pfam" id="PF02254">
    <property type="entry name" value="TrkA_N"/>
    <property type="match status" value="1"/>
</dbReference>
<dbReference type="SUPFAM" id="SSF116726">
    <property type="entry name" value="TrkA C-terminal domain-like"/>
    <property type="match status" value="1"/>
</dbReference>
<dbReference type="EMBL" id="JACHGW010000001">
    <property type="protein sequence ID" value="MBB6049030.1"/>
    <property type="molecule type" value="Genomic_DNA"/>
</dbReference>
<dbReference type="PROSITE" id="PS51202">
    <property type="entry name" value="RCK_C"/>
    <property type="match status" value="1"/>
</dbReference>
<name>A0A7W9SMF1_ARMRO</name>
<feature type="domain" description="RCK N-terminal" evidence="7">
    <location>
        <begin position="1"/>
        <end position="118"/>
    </location>
</feature>
<dbReference type="GO" id="GO:0015079">
    <property type="term" value="F:potassium ion transmembrane transporter activity"/>
    <property type="evidence" value="ECO:0007669"/>
    <property type="project" value="InterPro"/>
</dbReference>
<dbReference type="Pfam" id="PF02080">
    <property type="entry name" value="TrkA_C"/>
    <property type="match status" value="1"/>
</dbReference>
<protein>
    <recommendedName>
        <fullName evidence="1">Trk system potassium uptake protein TrkA</fullName>
    </recommendedName>
</protein>
<evidence type="ECO:0000259" key="7">
    <source>
        <dbReference type="PROSITE" id="PS51201"/>
    </source>
</evidence>
<keyword evidence="2" id="KW-0813">Transport</keyword>
<dbReference type="InterPro" id="IPR036291">
    <property type="entry name" value="NAD(P)-bd_dom_sf"/>
</dbReference>
<gene>
    <name evidence="9" type="ORF">HNQ39_000792</name>
</gene>
<dbReference type="Gene3D" id="3.40.50.720">
    <property type="entry name" value="NAD(P)-binding Rossmann-like Domain"/>
    <property type="match status" value="1"/>
</dbReference>
<dbReference type="GO" id="GO:0005886">
    <property type="term" value="C:plasma membrane"/>
    <property type="evidence" value="ECO:0007669"/>
    <property type="project" value="InterPro"/>
</dbReference>
<dbReference type="Proteomes" id="UP000520814">
    <property type="component" value="Unassembled WGS sequence"/>
</dbReference>
<dbReference type="AlphaFoldDB" id="A0A7W9SMF1"/>
<dbReference type="PANTHER" id="PTHR43833:SF5">
    <property type="entry name" value="TRK SYSTEM POTASSIUM UPTAKE PROTEIN TRKA"/>
    <property type="match status" value="1"/>
</dbReference>
<evidence type="ECO:0000256" key="3">
    <source>
        <dbReference type="ARBA" id="ARBA00022538"/>
    </source>
</evidence>
<evidence type="ECO:0000259" key="8">
    <source>
        <dbReference type="PROSITE" id="PS51202"/>
    </source>
</evidence>
<feature type="domain" description="RCK C-terminal" evidence="8">
    <location>
        <begin position="137"/>
        <end position="218"/>
    </location>
</feature>
<dbReference type="SUPFAM" id="SSF51735">
    <property type="entry name" value="NAD(P)-binding Rossmann-fold domains"/>
    <property type="match status" value="1"/>
</dbReference>
<comment type="caution">
    <text evidence="9">The sequence shown here is derived from an EMBL/GenBank/DDBJ whole genome shotgun (WGS) entry which is preliminary data.</text>
</comment>